<dbReference type="Proteomes" id="UP001304125">
    <property type="component" value="Chromosome"/>
</dbReference>
<dbReference type="InterPro" id="IPR027417">
    <property type="entry name" value="P-loop_NTPase"/>
</dbReference>
<reference evidence="1 2" key="1">
    <citation type="submission" date="2023-09" db="EMBL/GenBank/DDBJ databases">
        <title>Demequina sp. a novel bacteria isolated from Capsicum annuum.</title>
        <authorList>
            <person name="Humaira Z."/>
            <person name="Lee J."/>
            <person name="Cho D."/>
        </authorList>
    </citation>
    <scope>NUCLEOTIDE SEQUENCE [LARGE SCALE GENOMIC DNA]</scope>
    <source>
        <strain evidence="1 2">OYTSA14</strain>
    </source>
</reference>
<evidence type="ECO:0000313" key="2">
    <source>
        <dbReference type="Proteomes" id="UP001304125"/>
    </source>
</evidence>
<keyword evidence="2" id="KW-1185">Reference proteome</keyword>
<organism evidence="1 2">
    <name type="scientific">Demequina capsici</name>
    <dbReference type="NCBI Taxonomy" id="3075620"/>
    <lineage>
        <taxon>Bacteria</taxon>
        <taxon>Bacillati</taxon>
        <taxon>Actinomycetota</taxon>
        <taxon>Actinomycetes</taxon>
        <taxon>Micrococcales</taxon>
        <taxon>Demequinaceae</taxon>
        <taxon>Demequina</taxon>
    </lineage>
</organism>
<gene>
    <name evidence="1" type="ORF">RN606_07745</name>
</gene>
<dbReference type="Gene3D" id="3.40.50.300">
    <property type="entry name" value="P-loop containing nucleotide triphosphate hydrolases"/>
    <property type="match status" value="1"/>
</dbReference>
<evidence type="ECO:0000313" key="1">
    <source>
        <dbReference type="EMBL" id="WNM23259.1"/>
    </source>
</evidence>
<keyword evidence="1" id="KW-0808">Transferase</keyword>
<dbReference type="RefSeq" id="WP_313496035.1">
    <property type="nucleotide sequence ID" value="NZ_CP134879.1"/>
</dbReference>
<name>A0AA96F3C7_9MICO</name>
<dbReference type="AlphaFoldDB" id="A0AA96F3C7"/>
<dbReference type="GO" id="GO:0016301">
    <property type="term" value="F:kinase activity"/>
    <property type="evidence" value="ECO:0007669"/>
    <property type="project" value="UniProtKB-KW"/>
</dbReference>
<protein>
    <submittedName>
        <fullName evidence="1">Uridine kinase</fullName>
    </submittedName>
</protein>
<proteinExistence type="predicted"/>
<sequence length="186" mass="20130">MSQLSVRDVAARVRKAPARCGHTRVVLVDGPAGSGKTTLGERLGAELGAQVVHGDDIYEGWDGLATMWPILGHGILEPLSRGEHGAFGRWDWYDGRRAETIPVPMADSLVIEGVGVAQRAARVFASMILFVEAPSEVRLARGIARDGEAMRAEWERWQPRESVFLADEGVRGAADIVVDGTAPYLD</sequence>
<keyword evidence="1" id="KW-0418">Kinase</keyword>
<accession>A0AA96F3C7</accession>
<dbReference type="EMBL" id="CP134879">
    <property type="protein sequence ID" value="WNM23259.1"/>
    <property type="molecule type" value="Genomic_DNA"/>
</dbReference>
<dbReference type="SUPFAM" id="SSF52540">
    <property type="entry name" value="P-loop containing nucleoside triphosphate hydrolases"/>
    <property type="match status" value="1"/>
</dbReference>